<gene>
    <name evidence="2" type="ORF">BCV71DRAFT_259947</name>
</gene>
<reference evidence="2 3" key="1">
    <citation type="journal article" date="2016" name="Proc. Natl. Acad. Sci. U.S.A.">
        <title>Lipid metabolic changes in an early divergent fungus govern the establishment of a mutualistic symbiosis with endobacteria.</title>
        <authorList>
            <person name="Lastovetsky O.A."/>
            <person name="Gaspar M.L."/>
            <person name="Mondo S.J."/>
            <person name="LaButti K.M."/>
            <person name="Sandor L."/>
            <person name="Grigoriev I.V."/>
            <person name="Henry S.A."/>
            <person name="Pawlowska T.E."/>
        </authorList>
    </citation>
    <scope>NUCLEOTIDE SEQUENCE [LARGE SCALE GENOMIC DNA]</scope>
    <source>
        <strain evidence="2 3">ATCC 11559</strain>
    </source>
</reference>
<evidence type="ECO:0000313" key="2">
    <source>
        <dbReference type="EMBL" id="ORE22857.1"/>
    </source>
</evidence>
<evidence type="ECO:0000256" key="1">
    <source>
        <dbReference type="SAM" id="MobiDB-lite"/>
    </source>
</evidence>
<evidence type="ECO:0000313" key="3">
    <source>
        <dbReference type="Proteomes" id="UP000242381"/>
    </source>
</evidence>
<accession>A0A1X0SF91</accession>
<sequence>MVEKIQFQRSATRPTHKHHRSMPSLSFSISSTSYQSSPGTSIHHKRHSETISVKRWDDSQLEMDLAEDMDDKKQPLMSRMKYKLSQYRHGFKKIATWLSS</sequence>
<dbReference type="EMBL" id="KV921263">
    <property type="protein sequence ID" value="ORE22857.1"/>
    <property type="molecule type" value="Genomic_DNA"/>
</dbReference>
<feature type="region of interest" description="Disordered" evidence="1">
    <location>
        <begin position="1"/>
        <end position="49"/>
    </location>
</feature>
<dbReference type="AlphaFoldDB" id="A0A1X0SF91"/>
<proteinExistence type="predicted"/>
<dbReference type="Proteomes" id="UP000242381">
    <property type="component" value="Unassembled WGS sequence"/>
</dbReference>
<protein>
    <submittedName>
        <fullName evidence="2">Uncharacterized protein</fullName>
    </submittedName>
</protein>
<organism evidence="2 3">
    <name type="scientific">Rhizopus microsporus</name>
    <dbReference type="NCBI Taxonomy" id="58291"/>
    <lineage>
        <taxon>Eukaryota</taxon>
        <taxon>Fungi</taxon>
        <taxon>Fungi incertae sedis</taxon>
        <taxon>Mucoromycota</taxon>
        <taxon>Mucoromycotina</taxon>
        <taxon>Mucoromycetes</taxon>
        <taxon>Mucorales</taxon>
        <taxon>Mucorineae</taxon>
        <taxon>Rhizopodaceae</taxon>
        <taxon>Rhizopus</taxon>
    </lineage>
</organism>
<name>A0A1X0SF91_RHIZD</name>
<feature type="compositionally biased region" description="Low complexity" evidence="1">
    <location>
        <begin position="22"/>
        <end position="41"/>
    </location>
</feature>